<sequence length="260" mass="27552">MSAPSGHRRGAVRGAGRGGREPETVRLRHVRGPARPGAGDTDDPPTTPTPRTRTGLTWAARLVVGTLLTAAIILGGTMFRVWQTARVDGDRPVDAVVVLGAAQYDGEPSPILAARLRHAVALYQEGLAPRIVTVGGNRAGDEYTEAEAGTRYLERNGVPAGAITTVAEGADTLGSLKAVAARASRDGWSSALIVSDPWHSLRARTMARDSGLEAWTSPTRSGPVVQTRETQARYILRETAALLYYRLTHASAETENTGLG</sequence>
<dbReference type="AlphaFoldDB" id="A0A9W6NUU4"/>
<dbReference type="PANTHER" id="PTHR30336">
    <property type="entry name" value="INNER MEMBRANE PROTEIN, PROBABLE PERMEASE"/>
    <property type="match status" value="1"/>
</dbReference>
<evidence type="ECO:0000313" key="4">
    <source>
        <dbReference type="EMBL" id="GLL09928.1"/>
    </source>
</evidence>
<evidence type="ECO:0000256" key="2">
    <source>
        <dbReference type="SAM" id="Phobius"/>
    </source>
</evidence>
<organism evidence="4 5">
    <name type="scientific">Pseudonocardia halophobica</name>
    <dbReference type="NCBI Taxonomy" id="29401"/>
    <lineage>
        <taxon>Bacteria</taxon>
        <taxon>Bacillati</taxon>
        <taxon>Actinomycetota</taxon>
        <taxon>Actinomycetes</taxon>
        <taxon>Pseudonocardiales</taxon>
        <taxon>Pseudonocardiaceae</taxon>
        <taxon>Pseudonocardia</taxon>
    </lineage>
</organism>
<dbReference type="PANTHER" id="PTHR30336:SF20">
    <property type="entry name" value="DUF218 DOMAIN-CONTAINING PROTEIN"/>
    <property type="match status" value="1"/>
</dbReference>
<dbReference type="Proteomes" id="UP001143463">
    <property type="component" value="Unassembled WGS sequence"/>
</dbReference>
<evidence type="ECO:0000313" key="5">
    <source>
        <dbReference type="Proteomes" id="UP001143463"/>
    </source>
</evidence>
<dbReference type="CDD" id="cd06259">
    <property type="entry name" value="YdcF-like"/>
    <property type="match status" value="1"/>
</dbReference>
<feature type="transmembrane region" description="Helical" evidence="2">
    <location>
        <begin position="58"/>
        <end position="82"/>
    </location>
</feature>
<reference evidence="4" key="1">
    <citation type="journal article" date="2014" name="Int. J. Syst. Evol. Microbiol.">
        <title>Complete genome sequence of Corynebacterium casei LMG S-19264T (=DSM 44701T), isolated from a smear-ripened cheese.</title>
        <authorList>
            <consortium name="US DOE Joint Genome Institute (JGI-PGF)"/>
            <person name="Walter F."/>
            <person name="Albersmeier A."/>
            <person name="Kalinowski J."/>
            <person name="Ruckert C."/>
        </authorList>
    </citation>
    <scope>NUCLEOTIDE SEQUENCE</scope>
    <source>
        <strain evidence="4">VKM Ac-1069</strain>
    </source>
</reference>
<evidence type="ECO:0000256" key="1">
    <source>
        <dbReference type="SAM" id="MobiDB-lite"/>
    </source>
</evidence>
<comment type="caution">
    <text evidence="4">The sequence shown here is derived from an EMBL/GenBank/DDBJ whole genome shotgun (WGS) entry which is preliminary data.</text>
</comment>
<dbReference type="Pfam" id="PF02698">
    <property type="entry name" value="DUF218"/>
    <property type="match status" value="1"/>
</dbReference>
<keyword evidence="5" id="KW-1185">Reference proteome</keyword>
<dbReference type="EMBL" id="BSFQ01000003">
    <property type="protein sequence ID" value="GLL09928.1"/>
    <property type="molecule type" value="Genomic_DNA"/>
</dbReference>
<feature type="domain" description="DUF218" evidence="3">
    <location>
        <begin position="94"/>
        <end position="240"/>
    </location>
</feature>
<dbReference type="InterPro" id="IPR003848">
    <property type="entry name" value="DUF218"/>
</dbReference>
<dbReference type="GO" id="GO:0005886">
    <property type="term" value="C:plasma membrane"/>
    <property type="evidence" value="ECO:0007669"/>
    <property type="project" value="TreeGrafter"/>
</dbReference>
<dbReference type="InterPro" id="IPR014729">
    <property type="entry name" value="Rossmann-like_a/b/a_fold"/>
</dbReference>
<name>A0A9W6NUU4_9PSEU</name>
<keyword evidence="2" id="KW-0812">Transmembrane</keyword>
<keyword evidence="2" id="KW-0472">Membrane</keyword>
<feature type="region of interest" description="Disordered" evidence="1">
    <location>
        <begin position="1"/>
        <end position="54"/>
    </location>
</feature>
<dbReference type="InterPro" id="IPR051599">
    <property type="entry name" value="Cell_Envelope_Assoc"/>
</dbReference>
<dbReference type="Gene3D" id="3.40.50.620">
    <property type="entry name" value="HUPs"/>
    <property type="match status" value="1"/>
</dbReference>
<proteinExistence type="predicted"/>
<keyword evidence="2" id="KW-1133">Transmembrane helix</keyword>
<reference evidence="4" key="2">
    <citation type="submission" date="2023-01" db="EMBL/GenBank/DDBJ databases">
        <authorList>
            <person name="Sun Q."/>
            <person name="Evtushenko L."/>
        </authorList>
    </citation>
    <scope>NUCLEOTIDE SEQUENCE</scope>
    <source>
        <strain evidence="4">VKM Ac-1069</strain>
    </source>
</reference>
<protein>
    <submittedName>
        <fullName evidence="4">Membrane protein</fullName>
    </submittedName>
</protein>
<feature type="compositionally biased region" description="Basic residues" evidence="1">
    <location>
        <begin position="1"/>
        <end position="11"/>
    </location>
</feature>
<evidence type="ECO:0000259" key="3">
    <source>
        <dbReference type="Pfam" id="PF02698"/>
    </source>
</evidence>
<accession>A0A9W6NUU4</accession>
<gene>
    <name evidence="4" type="ORF">GCM10017577_10680</name>
</gene>